<dbReference type="InterPro" id="IPR035451">
    <property type="entry name" value="Ada-like_dom_sf"/>
</dbReference>
<dbReference type="STRING" id="1618747.UW02_C0001G0004"/>
<accession>A0A0G1FCN5</accession>
<evidence type="ECO:0000256" key="1">
    <source>
        <dbReference type="SAM" id="MobiDB-lite"/>
    </source>
</evidence>
<dbReference type="EMBL" id="LCGS01000001">
    <property type="protein sequence ID" value="KKT20091.1"/>
    <property type="molecule type" value="Genomic_DNA"/>
</dbReference>
<keyword evidence="2" id="KW-1133">Transmembrane helix</keyword>
<evidence type="ECO:0008006" key="5">
    <source>
        <dbReference type="Google" id="ProtNLM"/>
    </source>
</evidence>
<evidence type="ECO:0000313" key="4">
    <source>
        <dbReference type="Proteomes" id="UP000034751"/>
    </source>
</evidence>
<gene>
    <name evidence="3" type="ORF">UW02_C0001G0004</name>
</gene>
<reference evidence="3 4" key="1">
    <citation type="journal article" date="2015" name="Nature">
        <title>rRNA introns, odd ribosomes, and small enigmatic genomes across a large radiation of phyla.</title>
        <authorList>
            <person name="Brown C.T."/>
            <person name="Hug L.A."/>
            <person name="Thomas B.C."/>
            <person name="Sharon I."/>
            <person name="Castelle C.J."/>
            <person name="Singh A."/>
            <person name="Wilkins M.J."/>
            <person name="Williams K.H."/>
            <person name="Banfield J.F."/>
        </authorList>
    </citation>
    <scope>NUCLEOTIDE SEQUENCE [LARGE SCALE GENOMIC DNA]</scope>
</reference>
<sequence>MEKIKQFLESKKGKDILIVLIIILVSLGSFELGRLSKEASSSGIKIEYATQGQEQTPNQANAVSATENTNPAAVPSPTPKNSEENYFFASNRGNKYYPAACSAGKNIKQENRVYFATREEAEKAGYELSSSCY</sequence>
<dbReference type="SUPFAM" id="SSF57884">
    <property type="entry name" value="Ada DNA repair protein, N-terminal domain (N-Ada 10)"/>
    <property type="match status" value="1"/>
</dbReference>
<feature type="compositionally biased region" description="Polar residues" evidence="1">
    <location>
        <begin position="50"/>
        <end position="71"/>
    </location>
</feature>
<proteinExistence type="predicted"/>
<name>A0A0G1FCN5_9BACT</name>
<evidence type="ECO:0000313" key="3">
    <source>
        <dbReference type="EMBL" id="KKT20091.1"/>
    </source>
</evidence>
<keyword evidence="2" id="KW-0812">Transmembrane</keyword>
<dbReference type="Proteomes" id="UP000034751">
    <property type="component" value="Unassembled WGS sequence"/>
</dbReference>
<feature type="region of interest" description="Disordered" evidence="1">
    <location>
        <begin position="49"/>
        <end position="84"/>
    </location>
</feature>
<dbReference type="AlphaFoldDB" id="A0A0G1FCN5"/>
<dbReference type="Gene3D" id="3.40.10.10">
    <property type="entry name" value="DNA Methylphosphotriester Repair Domain"/>
    <property type="match status" value="1"/>
</dbReference>
<evidence type="ECO:0000256" key="2">
    <source>
        <dbReference type="SAM" id="Phobius"/>
    </source>
</evidence>
<organism evidence="3 4">
    <name type="scientific">Candidatus Nomurabacteria bacterium GW2011_GWB1_43_7</name>
    <dbReference type="NCBI Taxonomy" id="1618747"/>
    <lineage>
        <taxon>Bacteria</taxon>
        <taxon>Candidatus Nomuraibacteriota</taxon>
    </lineage>
</organism>
<comment type="caution">
    <text evidence="3">The sequence shown here is derived from an EMBL/GenBank/DDBJ whole genome shotgun (WGS) entry which is preliminary data.</text>
</comment>
<protein>
    <recommendedName>
        <fullName evidence="5">Ada DNA repair metal-binding domain-containing protein</fullName>
    </recommendedName>
</protein>
<feature type="transmembrane region" description="Helical" evidence="2">
    <location>
        <begin position="16"/>
        <end position="35"/>
    </location>
</feature>
<keyword evidence="2" id="KW-0472">Membrane</keyword>